<dbReference type="RefSeq" id="WP_378099195.1">
    <property type="nucleotide sequence ID" value="NZ_JBHSEP010000015.1"/>
</dbReference>
<evidence type="ECO:0000256" key="1">
    <source>
        <dbReference type="SAM" id="Phobius"/>
    </source>
</evidence>
<feature type="transmembrane region" description="Helical" evidence="1">
    <location>
        <begin position="139"/>
        <end position="157"/>
    </location>
</feature>
<keyword evidence="3" id="KW-1185">Reference proteome</keyword>
<feature type="transmembrane region" description="Helical" evidence="1">
    <location>
        <begin position="114"/>
        <end position="133"/>
    </location>
</feature>
<keyword evidence="1" id="KW-0472">Membrane</keyword>
<organism evidence="2 3">
    <name type="scientific">Cohnella hongkongensis</name>
    <dbReference type="NCBI Taxonomy" id="178337"/>
    <lineage>
        <taxon>Bacteria</taxon>
        <taxon>Bacillati</taxon>
        <taxon>Bacillota</taxon>
        <taxon>Bacilli</taxon>
        <taxon>Bacillales</taxon>
        <taxon>Paenibacillaceae</taxon>
        <taxon>Cohnella</taxon>
    </lineage>
</organism>
<sequence length="226" mass="26195">MHNIQIGSFVLNGQLILHLSFGAAGWLMLRYRLRNMTEWRTILSVVTNAFWLWMIVWKASFLIFYPVEAIQRPAALLYFDGGERGEWVATMVAALYVWRKAVKLNILIPSWADILTVFLLAGWSAYQMLLFIIEREPGWFHGASSILSTALLITLLFSSKGSDLPQWSVYAAWFSIGHVILWFWVSDRPIWFLSFSKQQIIFLFVAMVLTGWGQLKERKQRGGFHE</sequence>
<feature type="transmembrane region" description="Helical" evidence="1">
    <location>
        <begin position="191"/>
        <end position="212"/>
    </location>
</feature>
<evidence type="ECO:0000313" key="3">
    <source>
        <dbReference type="Proteomes" id="UP001596028"/>
    </source>
</evidence>
<keyword evidence="1" id="KW-1133">Transmembrane helix</keyword>
<comment type="caution">
    <text evidence="2">The sequence shown here is derived from an EMBL/GenBank/DDBJ whole genome shotgun (WGS) entry which is preliminary data.</text>
</comment>
<protein>
    <submittedName>
        <fullName evidence="2">Uncharacterized protein</fullName>
    </submittedName>
</protein>
<feature type="transmembrane region" description="Helical" evidence="1">
    <location>
        <begin position="6"/>
        <end position="29"/>
    </location>
</feature>
<dbReference type="EMBL" id="JBHSEP010000015">
    <property type="protein sequence ID" value="MFC4600268.1"/>
    <property type="molecule type" value="Genomic_DNA"/>
</dbReference>
<proteinExistence type="predicted"/>
<feature type="transmembrane region" description="Helical" evidence="1">
    <location>
        <begin position="41"/>
        <end position="65"/>
    </location>
</feature>
<evidence type="ECO:0000313" key="2">
    <source>
        <dbReference type="EMBL" id="MFC4600268.1"/>
    </source>
</evidence>
<feature type="transmembrane region" description="Helical" evidence="1">
    <location>
        <begin position="169"/>
        <end position="185"/>
    </location>
</feature>
<name>A0ABV9FGE9_9BACL</name>
<reference evidence="3" key="1">
    <citation type="journal article" date="2019" name="Int. J. Syst. Evol. Microbiol.">
        <title>The Global Catalogue of Microorganisms (GCM) 10K type strain sequencing project: providing services to taxonomists for standard genome sequencing and annotation.</title>
        <authorList>
            <consortium name="The Broad Institute Genomics Platform"/>
            <consortium name="The Broad Institute Genome Sequencing Center for Infectious Disease"/>
            <person name="Wu L."/>
            <person name="Ma J."/>
        </authorList>
    </citation>
    <scope>NUCLEOTIDE SEQUENCE [LARGE SCALE GENOMIC DNA]</scope>
    <source>
        <strain evidence="3">CCUG 49571</strain>
    </source>
</reference>
<dbReference type="Proteomes" id="UP001596028">
    <property type="component" value="Unassembled WGS sequence"/>
</dbReference>
<gene>
    <name evidence="2" type="ORF">ACFO3S_18635</name>
</gene>
<keyword evidence="1" id="KW-0812">Transmembrane</keyword>
<accession>A0ABV9FGE9</accession>